<gene>
    <name evidence="2" type="ORF">TPSB3V08_LOCUS741</name>
</gene>
<name>A0A7R9GTX0_TIMPO</name>
<proteinExistence type="predicted"/>
<sequence>MKNHCKNHREGNNCAFDRDSISNLPVNDDQALCESPSDRSASNENRDLNGHAEDDIKRQRTQYNGDQLYSNSQIHPCPEGELDKVLSEKSNWLSNHKDNATSRDQHNLQIYHHMLWSSKWSIKDEHKLLSELGSGAANGASPYYDAQTGFPTATTAADLYESISTMTQSQSTPVYTPPIGTSLVYYEMGLDWNHAASELVKDLPISNAYCKGQVPGVGIVLLKAGPTLFLSVDEMFGFPMTVREVGELHEWRMFTRIFGTRGVSLWGSFCARIKGVSANIRYALTLQISSCRLVVYTSAGPGGSLTPLAPISMQELKLGVNTGLEPSMSPYQQDLSTFHVFISLEVNTRAVSRLPTEPPRHVVLMLCLLHVVPPESSTYNGVSTSTTSTVGDAGSSPGLPLSLPADPAPSGASPDPGSLTVLQPANNNNNNVSVVGPAYSAMLPGFAHYSTVGSGAVGVPVNDYSYSSPYTQYTTSYGTYGYGTGGLLNGSPYFYGGGSSFNQNILQRGSCALQGDNEARSPMAATRASSGASAASPTGSACMKSDYQHHHHLLG</sequence>
<accession>A0A7R9GTX0</accession>
<reference evidence="2" key="1">
    <citation type="submission" date="2020-11" db="EMBL/GenBank/DDBJ databases">
        <authorList>
            <person name="Tran Van P."/>
        </authorList>
    </citation>
    <scope>NUCLEOTIDE SEQUENCE</scope>
</reference>
<protein>
    <submittedName>
        <fullName evidence="2">Uncharacterized protein</fullName>
    </submittedName>
</protein>
<feature type="region of interest" description="Disordered" evidence="1">
    <location>
        <begin position="516"/>
        <end position="538"/>
    </location>
</feature>
<feature type="region of interest" description="Disordered" evidence="1">
    <location>
        <begin position="377"/>
        <end position="425"/>
    </location>
</feature>
<evidence type="ECO:0000313" key="2">
    <source>
        <dbReference type="EMBL" id="CAD7396610.1"/>
    </source>
</evidence>
<feature type="compositionally biased region" description="Low complexity" evidence="1">
    <location>
        <begin position="524"/>
        <end position="538"/>
    </location>
</feature>
<organism evidence="2">
    <name type="scientific">Timema poppense</name>
    <name type="common">Walking stick</name>
    <dbReference type="NCBI Taxonomy" id="170557"/>
    <lineage>
        <taxon>Eukaryota</taxon>
        <taxon>Metazoa</taxon>
        <taxon>Ecdysozoa</taxon>
        <taxon>Arthropoda</taxon>
        <taxon>Hexapoda</taxon>
        <taxon>Insecta</taxon>
        <taxon>Pterygota</taxon>
        <taxon>Neoptera</taxon>
        <taxon>Polyneoptera</taxon>
        <taxon>Phasmatodea</taxon>
        <taxon>Timematodea</taxon>
        <taxon>Timematoidea</taxon>
        <taxon>Timematidae</taxon>
        <taxon>Timema</taxon>
    </lineage>
</organism>
<feature type="compositionally biased region" description="Basic and acidic residues" evidence="1">
    <location>
        <begin position="44"/>
        <end position="55"/>
    </location>
</feature>
<dbReference type="AlphaFoldDB" id="A0A7R9GTX0"/>
<feature type="compositionally biased region" description="Low complexity" evidence="1">
    <location>
        <begin position="377"/>
        <end position="419"/>
    </location>
</feature>
<dbReference type="EMBL" id="OD000245">
    <property type="protein sequence ID" value="CAD7396610.1"/>
    <property type="molecule type" value="Genomic_DNA"/>
</dbReference>
<evidence type="ECO:0000256" key="1">
    <source>
        <dbReference type="SAM" id="MobiDB-lite"/>
    </source>
</evidence>
<feature type="region of interest" description="Disordered" evidence="1">
    <location>
        <begin position="27"/>
        <end position="55"/>
    </location>
</feature>